<dbReference type="Ensembl" id="ENSLCAT00010034520.1">
    <property type="protein sequence ID" value="ENSLCAP00010033717.1"/>
    <property type="gene ID" value="ENSLCAG00010015821.1"/>
</dbReference>
<dbReference type="Pfam" id="PF00169">
    <property type="entry name" value="PH"/>
    <property type="match status" value="2"/>
</dbReference>
<evidence type="ECO:0000256" key="7">
    <source>
        <dbReference type="SAM" id="Coils"/>
    </source>
</evidence>
<feature type="region of interest" description="Disordered" evidence="8">
    <location>
        <begin position="366"/>
        <end position="435"/>
    </location>
</feature>
<evidence type="ECO:0000256" key="5">
    <source>
        <dbReference type="ARBA" id="ARBA00023203"/>
    </source>
</evidence>
<evidence type="ECO:0000256" key="4">
    <source>
        <dbReference type="ARBA" id="ARBA00023054"/>
    </source>
</evidence>
<evidence type="ECO:0000313" key="11">
    <source>
        <dbReference type="Proteomes" id="UP000314980"/>
    </source>
</evidence>
<evidence type="ECO:0000259" key="9">
    <source>
        <dbReference type="PROSITE" id="PS50003"/>
    </source>
</evidence>
<dbReference type="PANTHER" id="PTHR17271:SF12">
    <property type="entry name" value="MYOSIN PHOSPHATASE RHO-INTERACTING PROTEIN ISOFORM X1"/>
    <property type="match status" value="1"/>
</dbReference>
<feature type="coiled-coil region" evidence="7">
    <location>
        <begin position="520"/>
        <end position="547"/>
    </location>
</feature>
<keyword evidence="3" id="KW-0597">Phosphoprotein</keyword>
<dbReference type="InterPro" id="IPR001849">
    <property type="entry name" value="PH_domain"/>
</dbReference>
<sequence length="814" mass="94238">IIAATSPCNKFQANIFNKSKCQNCFKSRELHLLNDHDKEQAKPIYGGWLCLAPEGTDFDNPMQRSRKWQRRFFILYEHGSLSFALDELPSTLPQGTVNMNLCTDITDAEPRTGQRNALCIVTPEQEIFIRGDNKEIINGWSEQLAVYLRTNKQNQKKKRKVEPVATQEPSPAKMAATDPAESGCGRWQEDQQGRGPDVTPIWTVTDPDPPGLERTPAGAAEEKHTQTLTHTLSFVSISQSRPFPVLLRCPNKCSCFFSLQPDLLNFKKGWMVKLDENNQWKKYWFVLSTDSLRYYKDSVTEEASDLEGEIDLTRCYNVSEYQVQRNYGFQIHTPTAVYTLSAMTAGIRKNWIQSLMKNVHPANAPDVALPKPDVTQDSTVIPTDPHPKPRSVTEKRREGRYRTFDWAEFRPQNKLPTTTPESDPQRAKSPCSLELGDLERRRRREERRRRYESMLGFSLSWDETRHKMEDDGGGVRVLSPKSQQKVEEEIEECWRQVENTVFRLERRVPLFTETKDMAKLTELEKRLDQSETNYKELQVQNEELKEVKGQRVTHVIVCFLLRQVTCELGFASMEESHRKMVEELQRRHQQEVERLLVERDQLLEEESAATATAIEAIKNAHRLELEREVQRRCQSENINGNTNLEEIHKQHSGELASFQRELEVLSQQFSLKCLENGHLVQALDAERKALCQCQQENQDLRTRNQELSGHLAAEITRLCSLAKQDDLPLSQGMDIYEMEITLRVKESEVQCLKQEITSLKDELQAAQRDKRNATKKYKDMYTELSIIRAKTQREMDELRENLRLAHRALDQTSP</sequence>
<reference evidence="10" key="3">
    <citation type="submission" date="2025-09" db="UniProtKB">
        <authorList>
            <consortium name="Ensembl"/>
        </authorList>
    </citation>
    <scope>IDENTIFICATION</scope>
</reference>
<organism evidence="10 11">
    <name type="scientific">Lates calcarifer</name>
    <name type="common">Barramundi</name>
    <name type="synonym">Holocentrus calcarifer</name>
    <dbReference type="NCBI Taxonomy" id="8187"/>
    <lineage>
        <taxon>Eukaryota</taxon>
        <taxon>Metazoa</taxon>
        <taxon>Chordata</taxon>
        <taxon>Craniata</taxon>
        <taxon>Vertebrata</taxon>
        <taxon>Euteleostomi</taxon>
        <taxon>Actinopterygii</taxon>
        <taxon>Neopterygii</taxon>
        <taxon>Teleostei</taxon>
        <taxon>Neoteleostei</taxon>
        <taxon>Acanthomorphata</taxon>
        <taxon>Carangaria</taxon>
        <taxon>Carangaria incertae sedis</taxon>
        <taxon>Centropomidae</taxon>
        <taxon>Lates</taxon>
    </lineage>
</organism>
<name>A0A4W6E573_LATCA</name>
<keyword evidence="11" id="KW-1185">Reference proteome</keyword>
<feature type="domain" description="PH" evidence="9">
    <location>
        <begin position="42"/>
        <end position="149"/>
    </location>
</feature>
<evidence type="ECO:0000256" key="2">
    <source>
        <dbReference type="ARBA" id="ARBA00022490"/>
    </source>
</evidence>
<dbReference type="CDD" id="cd01236">
    <property type="entry name" value="PH_RIP"/>
    <property type="match status" value="1"/>
</dbReference>
<feature type="domain" description="PH" evidence="9">
    <location>
        <begin position="264"/>
        <end position="360"/>
    </location>
</feature>
<dbReference type="GO" id="GO:0051015">
    <property type="term" value="F:actin filament binding"/>
    <property type="evidence" value="ECO:0007669"/>
    <property type="project" value="TreeGrafter"/>
</dbReference>
<dbReference type="SMART" id="SM00233">
    <property type="entry name" value="PH"/>
    <property type="match status" value="2"/>
</dbReference>
<proteinExistence type="predicted"/>
<dbReference type="Proteomes" id="UP000314980">
    <property type="component" value="Unassembled WGS sequence"/>
</dbReference>
<reference evidence="11" key="1">
    <citation type="submission" date="2015-09" db="EMBL/GenBank/DDBJ databases">
        <authorList>
            <person name="Sai Rama Sridatta P."/>
        </authorList>
    </citation>
    <scope>NUCLEOTIDE SEQUENCE [LARGE SCALE GENOMIC DNA]</scope>
</reference>
<keyword evidence="4 7" id="KW-0175">Coiled coil</keyword>
<dbReference type="InterPro" id="IPR052223">
    <property type="entry name" value="Actin_Cytoskeleton_Reg"/>
</dbReference>
<evidence type="ECO:0000256" key="1">
    <source>
        <dbReference type="ARBA" id="ARBA00004245"/>
    </source>
</evidence>
<protein>
    <recommendedName>
        <fullName evidence="9">PH domain-containing protein</fullName>
    </recommendedName>
</protein>
<dbReference type="FunFam" id="2.30.29.30:FF:000133">
    <property type="entry name" value="myosin phosphatase Rho-interacting protein isoform X1"/>
    <property type="match status" value="1"/>
</dbReference>
<dbReference type="Gene3D" id="2.30.29.30">
    <property type="entry name" value="Pleckstrin-homology domain (PH domain)/Phosphotyrosine-binding domain (PTB)"/>
    <property type="match status" value="2"/>
</dbReference>
<evidence type="ECO:0000256" key="6">
    <source>
        <dbReference type="ARBA" id="ARBA00023212"/>
    </source>
</evidence>
<dbReference type="SUPFAM" id="SSF50729">
    <property type="entry name" value="PH domain-like"/>
    <property type="match status" value="2"/>
</dbReference>
<feature type="region of interest" description="Disordered" evidence="8">
    <location>
        <begin position="155"/>
        <end position="213"/>
    </location>
</feature>
<dbReference type="InterPro" id="IPR011993">
    <property type="entry name" value="PH-like_dom_sf"/>
</dbReference>
<dbReference type="PROSITE" id="PS50003">
    <property type="entry name" value="PH_DOMAIN"/>
    <property type="match status" value="2"/>
</dbReference>
<gene>
    <name evidence="10" type="primary">LOC108873378</name>
</gene>
<feature type="coiled-coil region" evidence="7">
    <location>
        <begin position="742"/>
        <end position="808"/>
    </location>
</feature>
<dbReference type="PANTHER" id="PTHR17271">
    <property type="entry name" value="PLECKSTRIN HOMOLOGY PH DOMAIN-CONTAINING PROTEIN"/>
    <property type="match status" value="1"/>
</dbReference>
<keyword evidence="2" id="KW-0963">Cytoplasm</keyword>
<comment type="subcellular location">
    <subcellularLocation>
        <location evidence="1">Cytoplasm</location>
        <location evidence="1">Cytoskeleton</location>
    </subcellularLocation>
</comment>
<evidence type="ECO:0000256" key="8">
    <source>
        <dbReference type="SAM" id="MobiDB-lite"/>
    </source>
</evidence>
<feature type="compositionally biased region" description="Basic and acidic residues" evidence="8">
    <location>
        <begin position="385"/>
        <end position="408"/>
    </location>
</feature>
<evidence type="ECO:0000313" key="10">
    <source>
        <dbReference type="Ensembl" id="ENSLCAP00010033717.1"/>
    </source>
</evidence>
<evidence type="ECO:0000256" key="3">
    <source>
        <dbReference type="ARBA" id="ARBA00022553"/>
    </source>
</evidence>
<reference evidence="10" key="2">
    <citation type="submission" date="2025-08" db="UniProtKB">
        <authorList>
            <consortium name="Ensembl"/>
        </authorList>
    </citation>
    <scope>IDENTIFICATION</scope>
</reference>
<dbReference type="AlphaFoldDB" id="A0A4W6E573"/>
<keyword evidence="6" id="KW-0206">Cytoskeleton</keyword>
<dbReference type="GeneTree" id="ENSGT00940000164958"/>
<keyword evidence="5" id="KW-0009">Actin-binding</keyword>
<accession>A0A4W6E573</accession>
<dbReference type="GO" id="GO:0015629">
    <property type="term" value="C:actin cytoskeleton"/>
    <property type="evidence" value="ECO:0007669"/>
    <property type="project" value="TreeGrafter"/>
</dbReference>